<evidence type="ECO:0000313" key="3">
    <source>
        <dbReference type="EMBL" id="KAK4016652.1"/>
    </source>
</evidence>
<keyword evidence="4" id="KW-1185">Reference proteome</keyword>
<dbReference type="SMART" id="SM00231">
    <property type="entry name" value="FA58C"/>
    <property type="match status" value="2"/>
</dbReference>
<evidence type="ECO:0000256" key="1">
    <source>
        <dbReference type="SAM" id="MobiDB-lite"/>
    </source>
</evidence>
<reference evidence="3 4" key="1">
    <citation type="journal article" date="2023" name="Nucleic Acids Res.">
        <title>The hologenome of Daphnia magna reveals possible DNA methylation and microbiome-mediated evolution of the host genome.</title>
        <authorList>
            <person name="Chaturvedi A."/>
            <person name="Li X."/>
            <person name="Dhandapani V."/>
            <person name="Marshall H."/>
            <person name="Kissane S."/>
            <person name="Cuenca-Cambronero M."/>
            <person name="Asole G."/>
            <person name="Calvet F."/>
            <person name="Ruiz-Romero M."/>
            <person name="Marangio P."/>
            <person name="Guigo R."/>
            <person name="Rago D."/>
            <person name="Mirbahai L."/>
            <person name="Eastwood N."/>
            <person name="Colbourne J.K."/>
            <person name="Zhou J."/>
            <person name="Mallon E."/>
            <person name="Orsini L."/>
        </authorList>
    </citation>
    <scope>NUCLEOTIDE SEQUENCE [LARGE SCALE GENOMIC DNA]</scope>
    <source>
        <strain evidence="3">LRV0_1</strain>
    </source>
</reference>
<organism evidence="3 4">
    <name type="scientific">Daphnia magna</name>
    <dbReference type="NCBI Taxonomy" id="35525"/>
    <lineage>
        <taxon>Eukaryota</taxon>
        <taxon>Metazoa</taxon>
        <taxon>Ecdysozoa</taxon>
        <taxon>Arthropoda</taxon>
        <taxon>Crustacea</taxon>
        <taxon>Branchiopoda</taxon>
        <taxon>Diplostraca</taxon>
        <taxon>Cladocera</taxon>
        <taxon>Anomopoda</taxon>
        <taxon>Daphniidae</taxon>
        <taxon>Daphnia</taxon>
    </lineage>
</organism>
<dbReference type="InterPro" id="IPR000421">
    <property type="entry name" value="FA58C"/>
</dbReference>
<feature type="region of interest" description="Disordered" evidence="1">
    <location>
        <begin position="19"/>
        <end position="51"/>
    </location>
</feature>
<evidence type="ECO:0000313" key="4">
    <source>
        <dbReference type="Proteomes" id="UP001234178"/>
    </source>
</evidence>
<comment type="caution">
    <text evidence="3">The sequence shown here is derived from an EMBL/GenBank/DDBJ whole genome shotgun (WGS) entry which is preliminary data.</text>
</comment>
<accession>A0ABQ9ZUQ3</accession>
<feature type="domain" description="F5/8 type C" evidence="2">
    <location>
        <begin position="472"/>
        <end position="523"/>
    </location>
</feature>
<dbReference type="SUPFAM" id="SSF49785">
    <property type="entry name" value="Galactose-binding domain-like"/>
    <property type="match status" value="3"/>
</dbReference>
<name>A0ABQ9ZUQ3_9CRUS</name>
<evidence type="ECO:0000259" key="2">
    <source>
        <dbReference type="PROSITE" id="PS50022"/>
    </source>
</evidence>
<dbReference type="CDD" id="cd00057">
    <property type="entry name" value="FA58C"/>
    <property type="match status" value="1"/>
</dbReference>
<dbReference type="PROSITE" id="PS50022">
    <property type="entry name" value="FA58C_3"/>
    <property type="match status" value="3"/>
</dbReference>
<dbReference type="EMBL" id="JAOYFB010000005">
    <property type="protein sequence ID" value="KAK4016652.1"/>
    <property type="molecule type" value="Genomic_DNA"/>
</dbReference>
<dbReference type="InterPro" id="IPR008979">
    <property type="entry name" value="Galactose-bd-like_sf"/>
</dbReference>
<feature type="domain" description="F5/8 type C" evidence="2">
    <location>
        <begin position="102"/>
        <end position="260"/>
    </location>
</feature>
<dbReference type="Proteomes" id="UP001234178">
    <property type="component" value="Unassembled WGS sequence"/>
</dbReference>
<feature type="domain" description="F5/8 type C" evidence="2">
    <location>
        <begin position="334"/>
        <end position="397"/>
    </location>
</feature>
<sequence>MMDPPPARTCLFDYASSTMMESTQPDKQKKLSGRRRSGWVDPARRSRSPMSRAGECLTKNCGRSFHLTLEKSCLVVSFLLLVQLTSSVHLATGKSADTASTTECPRLLGMSSGSIQDWQIASSSQWTGVGDLTEFASSSSSSSQPGSRRGNKAWCAKHRSVGEWILVDLGVISQVTGLMTQGREEADEWVSAYSISYSVDAFKWSYVVDGNGNRRVYRGNVDASSVRYNLLDPPLQTRFVRLHVIEWRGRPSLRLEIVGCQECNQVITESPNVKLTSSSVPTAAKKHSCQPDSAHLFSHTGWCAKKQDGKKKNHDPSCNYHFGAAISCQSIIKAYTPPSNPTDQWIQYDLGPPRQITGVVTRGHGGWESKQRHHVSWVSSYTLSYSNDTLLWFSYRDGNHLDPKYWRRSLLKAHSNGTLMPPIRDEMSRKDNTTTPWLAFSAQKVGENKDEDLSHNQILSTSHSKLSFFAWWWRFVPKIFGGNMDAETERRHYLNHPFSARYVRLHPMTWRHGIGLRAALLGCPHKAGGDCGPGFFHVNAVSGCMENLAYHHNTWLNDKRHLWKDWKYGRASLAVDGDSDATLHRCAILDNYFVENPVWMVDLGKKHNINGVVIATWQGKGQESHLSTDKTATYRDYQTNLEKLTVYVSNKPRLETADLLAEGSCGQVNRNNDSLFQPRIHIQCQDDLRGRYLYIRASAVATRKSRLFFSVLCEVMF</sequence>
<dbReference type="PANTHER" id="PTHR24543:SF334">
    <property type="entry name" value="F5_8 TYPE C DOMAIN-CONTAINING PROTEIN"/>
    <property type="match status" value="1"/>
</dbReference>
<dbReference type="PANTHER" id="PTHR24543">
    <property type="entry name" value="MULTICOPPER OXIDASE-RELATED"/>
    <property type="match status" value="1"/>
</dbReference>
<gene>
    <name evidence="3" type="ORF">OUZ56_031614</name>
</gene>
<dbReference type="Gene3D" id="2.60.120.260">
    <property type="entry name" value="Galactose-binding domain-like"/>
    <property type="match status" value="3"/>
</dbReference>
<protein>
    <recommendedName>
        <fullName evidence="2">F5/8 type C domain-containing protein</fullName>
    </recommendedName>
</protein>
<dbReference type="Pfam" id="PF00754">
    <property type="entry name" value="F5_F8_type_C"/>
    <property type="match status" value="2"/>
</dbReference>
<proteinExistence type="predicted"/>